<keyword evidence="5 7" id="KW-1133">Transmembrane helix</keyword>
<dbReference type="PANTHER" id="PTHR30193">
    <property type="entry name" value="ABC TRANSPORTER PERMEASE PROTEIN"/>
    <property type="match status" value="1"/>
</dbReference>
<feature type="transmembrane region" description="Helical" evidence="7">
    <location>
        <begin position="150"/>
        <end position="173"/>
    </location>
</feature>
<feature type="compositionally biased region" description="Basic and acidic residues" evidence="8">
    <location>
        <begin position="1"/>
        <end position="16"/>
    </location>
</feature>
<protein>
    <submittedName>
        <fullName evidence="10">Multiple sugar transport system permease protein</fullName>
    </submittedName>
</protein>
<dbReference type="CDD" id="cd06261">
    <property type="entry name" value="TM_PBP2"/>
    <property type="match status" value="1"/>
</dbReference>
<dbReference type="Pfam" id="PF00528">
    <property type="entry name" value="BPD_transp_1"/>
    <property type="match status" value="1"/>
</dbReference>
<evidence type="ECO:0000256" key="2">
    <source>
        <dbReference type="ARBA" id="ARBA00022448"/>
    </source>
</evidence>
<gene>
    <name evidence="10" type="ORF">H4W80_010396</name>
</gene>
<keyword evidence="3" id="KW-1003">Cell membrane</keyword>
<evidence type="ECO:0000256" key="4">
    <source>
        <dbReference type="ARBA" id="ARBA00022692"/>
    </source>
</evidence>
<proteinExistence type="inferred from homology"/>
<keyword evidence="2 7" id="KW-0813">Transport</keyword>
<dbReference type="Gene3D" id="1.10.3720.10">
    <property type="entry name" value="MetI-like"/>
    <property type="match status" value="1"/>
</dbReference>
<comment type="similarity">
    <text evidence="7">Belongs to the binding-protein-dependent transport system permease family.</text>
</comment>
<evidence type="ECO:0000256" key="6">
    <source>
        <dbReference type="ARBA" id="ARBA00023136"/>
    </source>
</evidence>
<evidence type="ECO:0000256" key="5">
    <source>
        <dbReference type="ARBA" id="ARBA00022989"/>
    </source>
</evidence>
<keyword evidence="11" id="KW-1185">Reference proteome</keyword>
<evidence type="ECO:0000313" key="11">
    <source>
        <dbReference type="Proteomes" id="UP000633509"/>
    </source>
</evidence>
<keyword evidence="6 7" id="KW-0472">Membrane</keyword>
<name>A0ABR9MHY1_9ACTN</name>
<evidence type="ECO:0000259" key="9">
    <source>
        <dbReference type="PROSITE" id="PS50928"/>
    </source>
</evidence>
<evidence type="ECO:0000256" key="3">
    <source>
        <dbReference type="ARBA" id="ARBA00022475"/>
    </source>
</evidence>
<keyword evidence="4 7" id="KW-0812">Transmembrane</keyword>
<dbReference type="InterPro" id="IPR051393">
    <property type="entry name" value="ABC_transporter_permease"/>
</dbReference>
<feature type="transmembrane region" description="Helical" evidence="7">
    <location>
        <begin position="117"/>
        <end position="138"/>
    </location>
</feature>
<accession>A0ABR9MHY1</accession>
<sequence length="336" mass="36986">MGRADRAARPRNKETSMETAKLDPAASPGAAKSASESSAGRRRRTRPFPVQRVVPYGYLSPTLILIFVLMIIPIAMVVSYSFKDNVIVEQNPVFAGLANYTTVLTDPDFLAALKNTFVFITVSTVAHLGLGLAFATMLNTPLLGGVTKAIFRIVYILPWLFTVAVIAVIWRLMLDPSGVVNYILTTIGVMREQVSWLSEPNTALWALTFINIWAGFPFFMISILAGLQGISPILYEAASVDGASTFRQFRNVTIPQLKPVLLSMAVLDLIWTSQQFALIWMTTGGGPLNATEMLSTYTYKQAFSSYEFATASAAAVIVLLLTMVLAFFYVRLQKER</sequence>
<feature type="transmembrane region" description="Helical" evidence="7">
    <location>
        <begin position="260"/>
        <end position="281"/>
    </location>
</feature>
<feature type="domain" description="ABC transmembrane type-1" evidence="9">
    <location>
        <begin position="113"/>
        <end position="329"/>
    </location>
</feature>
<dbReference type="EMBL" id="JADBEK010000001">
    <property type="protein sequence ID" value="MBE1592138.1"/>
    <property type="molecule type" value="Genomic_DNA"/>
</dbReference>
<dbReference type="InterPro" id="IPR035906">
    <property type="entry name" value="MetI-like_sf"/>
</dbReference>
<dbReference type="RefSeq" id="WP_318787466.1">
    <property type="nucleotide sequence ID" value="NZ_JADBEK010000001.1"/>
</dbReference>
<comment type="caution">
    <text evidence="10">The sequence shown here is derived from an EMBL/GenBank/DDBJ whole genome shotgun (WGS) entry which is preliminary data.</text>
</comment>
<feature type="compositionally biased region" description="Low complexity" evidence="8">
    <location>
        <begin position="24"/>
        <end position="38"/>
    </location>
</feature>
<dbReference type="PROSITE" id="PS50928">
    <property type="entry name" value="ABC_TM1"/>
    <property type="match status" value="1"/>
</dbReference>
<evidence type="ECO:0000256" key="1">
    <source>
        <dbReference type="ARBA" id="ARBA00004651"/>
    </source>
</evidence>
<keyword evidence="10" id="KW-0762">Sugar transport</keyword>
<feature type="transmembrane region" description="Helical" evidence="7">
    <location>
        <begin position="53"/>
        <end position="82"/>
    </location>
</feature>
<dbReference type="PANTHER" id="PTHR30193:SF37">
    <property type="entry name" value="INNER MEMBRANE ABC TRANSPORTER PERMEASE PROTEIN YCJO"/>
    <property type="match status" value="1"/>
</dbReference>
<dbReference type="Proteomes" id="UP000633509">
    <property type="component" value="Unassembled WGS sequence"/>
</dbReference>
<organism evidence="10 11">
    <name type="scientific">Nonomuraea angiospora</name>
    <dbReference type="NCBI Taxonomy" id="46172"/>
    <lineage>
        <taxon>Bacteria</taxon>
        <taxon>Bacillati</taxon>
        <taxon>Actinomycetota</taxon>
        <taxon>Actinomycetes</taxon>
        <taxon>Streptosporangiales</taxon>
        <taxon>Streptosporangiaceae</taxon>
        <taxon>Nonomuraea</taxon>
    </lineage>
</organism>
<dbReference type="InterPro" id="IPR000515">
    <property type="entry name" value="MetI-like"/>
</dbReference>
<feature type="transmembrane region" description="Helical" evidence="7">
    <location>
        <begin position="203"/>
        <end position="227"/>
    </location>
</feature>
<comment type="subcellular location">
    <subcellularLocation>
        <location evidence="1 7">Cell membrane</location>
        <topology evidence="1 7">Multi-pass membrane protein</topology>
    </subcellularLocation>
</comment>
<evidence type="ECO:0000313" key="10">
    <source>
        <dbReference type="EMBL" id="MBE1592138.1"/>
    </source>
</evidence>
<evidence type="ECO:0000256" key="8">
    <source>
        <dbReference type="SAM" id="MobiDB-lite"/>
    </source>
</evidence>
<reference evidence="10 11" key="1">
    <citation type="submission" date="2020-10" db="EMBL/GenBank/DDBJ databases">
        <title>Sequencing the genomes of 1000 actinobacteria strains.</title>
        <authorList>
            <person name="Klenk H.-P."/>
        </authorList>
    </citation>
    <scope>NUCLEOTIDE SEQUENCE [LARGE SCALE GENOMIC DNA]</scope>
    <source>
        <strain evidence="10 11">DSM 43173</strain>
    </source>
</reference>
<feature type="transmembrane region" description="Helical" evidence="7">
    <location>
        <begin position="308"/>
        <end position="330"/>
    </location>
</feature>
<dbReference type="SUPFAM" id="SSF161098">
    <property type="entry name" value="MetI-like"/>
    <property type="match status" value="1"/>
</dbReference>
<feature type="region of interest" description="Disordered" evidence="8">
    <location>
        <begin position="1"/>
        <end position="44"/>
    </location>
</feature>
<evidence type="ECO:0000256" key="7">
    <source>
        <dbReference type="RuleBase" id="RU363032"/>
    </source>
</evidence>